<organism evidence="6 7">
    <name type="scientific">Striga hermonthica</name>
    <name type="common">Purple witchweed</name>
    <name type="synonym">Buchnera hermonthica</name>
    <dbReference type="NCBI Taxonomy" id="68872"/>
    <lineage>
        <taxon>Eukaryota</taxon>
        <taxon>Viridiplantae</taxon>
        <taxon>Streptophyta</taxon>
        <taxon>Embryophyta</taxon>
        <taxon>Tracheophyta</taxon>
        <taxon>Spermatophyta</taxon>
        <taxon>Magnoliopsida</taxon>
        <taxon>eudicotyledons</taxon>
        <taxon>Gunneridae</taxon>
        <taxon>Pentapetalae</taxon>
        <taxon>asterids</taxon>
        <taxon>lamiids</taxon>
        <taxon>Lamiales</taxon>
        <taxon>Orobanchaceae</taxon>
        <taxon>Buchnereae</taxon>
        <taxon>Striga</taxon>
    </lineage>
</organism>
<gene>
    <name evidence="6" type="ORF">SHERM_14917</name>
</gene>
<evidence type="ECO:0000313" key="7">
    <source>
        <dbReference type="Proteomes" id="UP001153555"/>
    </source>
</evidence>
<dbReference type="EMBL" id="CACSLK010012206">
    <property type="protein sequence ID" value="CAA0814639.1"/>
    <property type="molecule type" value="Genomic_DNA"/>
</dbReference>
<dbReference type="InterPro" id="IPR003406">
    <property type="entry name" value="Glyco_trans_14"/>
</dbReference>
<name>A0A9N7R750_STRHE</name>
<dbReference type="PANTHER" id="PTHR31042:SF122">
    <property type="entry name" value="CORE-2_I-BRANCHING ENZYME"/>
    <property type="match status" value="1"/>
</dbReference>
<keyword evidence="7" id="KW-1185">Reference proteome</keyword>
<keyword evidence="3" id="KW-0808">Transferase</keyword>
<dbReference type="GO" id="GO:0016757">
    <property type="term" value="F:glycosyltransferase activity"/>
    <property type="evidence" value="ECO:0007669"/>
    <property type="project" value="UniProtKB-KW"/>
</dbReference>
<evidence type="ECO:0000256" key="1">
    <source>
        <dbReference type="ARBA" id="ARBA00004606"/>
    </source>
</evidence>
<sequence>MNDTELFWRASFVPQIKSYPFKRNPKIAFMFLTRGPLPLAPLWEKFFKGNENLYSIYIHSLPSYQPEFLPESVFYGRQIPSQVAKWGKISMGDAERRLLANALLDFSNEWFVLVSEACIPVRNFSTVYRYLSGTPLSFMGSYDEPSPEGRGRYNRKMAPLVNLTNWRKGSQWFEVHRELAVRIVRDTVYYPKFKRFCQPACYSDEHYFPTMLTIESPRQLANRSFTWVDWSRGGAHPTTFGPEDLDEWFFMEITEQSKGCLYNDRPTLMCYMFARKFAPSALDSLMGNSIQWFGF</sequence>
<comment type="subcellular location">
    <subcellularLocation>
        <location evidence="1">Membrane</location>
        <topology evidence="1">Single-pass type II membrane protein</topology>
    </subcellularLocation>
</comment>
<dbReference type="PANTHER" id="PTHR31042">
    <property type="entry name" value="CORE-2/I-BRANCHING BETA-1,6-N-ACETYLGLUCOSAMINYLTRANSFERASE FAMILY PROTEIN-RELATED"/>
    <property type="match status" value="1"/>
</dbReference>
<dbReference type="Pfam" id="PF02485">
    <property type="entry name" value="Branch"/>
    <property type="match status" value="1"/>
</dbReference>
<evidence type="ECO:0000256" key="4">
    <source>
        <dbReference type="ARBA" id="ARBA00023136"/>
    </source>
</evidence>
<evidence type="ECO:0000256" key="5">
    <source>
        <dbReference type="ARBA" id="ARBA00023180"/>
    </source>
</evidence>
<keyword evidence="5" id="KW-0325">Glycoprotein</keyword>
<dbReference type="AlphaFoldDB" id="A0A9N7R750"/>
<reference evidence="6" key="1">
    <citation type="submission" date="2019-12" db="EMBL/GenBank/DDBJ databases">
        <authorList>
            <person name="Scholes J."/>
        </authorList>
    </citation>
    <scope>NUCLEOTIDE SEQUENCE</scope>
</reference>
<evidence type="ECO:0000256" key="3">
    <source>
        <dbReference type="ARBA" id="ARBA00022679"/>
    </source>
</evidence>
<comment type="caution">
    <text evidence="6">The sequence shown here is derived from an EMBL/GenBank/DDBJ whole genome shotgun (WGS) entry which is preliminary data.</text>
</comment>
<dbReference type="OrthoDB" id="191334at2759"/>
<dbReference type="Proteomes" id="UP001153555">
    <property type="component" value="Unassembled WGS sequence"/>
</dbReference>
<proteinExistence type="predicted"/>
<keyword evidence="2" id="KW-0328">Glycosyltransferase</keyword>
<accession>A0A9N7R750</accession>
<keyword evidence="4" id="KW-0472">Membrane</keyword>
<evidence type="ECO:0000256" key="2">
    <source>
        <dbReference type="ARBA" id="ARBA00022676"/>
    </source>
</evidence>
<protein>
    <submittedName>
        <fullName evidence="6">Core-2/I-branching beta-1-6-N-acetylglucosaminyltransferase family protein</fullName>
    </submittedName>
</protein>
<evidence type="ECO:0000313" key="6">
    <source>
        <dbReference type="EMBL" id="CAA0814639.1"/>
    </source>
</evidence>
<dbReference type="InterPro" id="IPR044174">
    <property type="entry name" value="BC10-like"/>
</dbReference>
<dbReference type="GO" id="GO:0016020">
    <property type="term" value="C:membrane"/>
    <property type="evidence" value="ECO:0007669"/>
    <property type="project" value="UniProtKB-SubCell"/>
</dbReference>